<protein>
    <submittedName>
        <fullName evidence="2">Uncharacterized protein</fullName>
    </submittedName>
</protein>
<evidence type="ECO:0000313" key="2">
    <source>
        <dbReference type="EMBL" id="NNH23824.1"/>
    </source>
</evidence>
<comment type="caution">
    <text evidence="2">The sequence shown here is derived from an EMBL/GenBank/DDBJ whole genome shotgun (WGS) entry which is preliminary data.</text>
</comment>
<name>A0A849BTQ2_9ACTN</name>
<sequence length="61" mass="6797">MPFLVNMFRRWVLVAVALPLAGKLLGHLASRIRASRGESGVTKALDSASRAASRKRRREKH</sequence>
<proteinExistence type="predicted"/>
<dbReference type="RefSeq" id="WP_171203616.1">
    <property type="nucleotide sequence ID" value="NZ_BAAANP010000007.1"/>
</dbReference>
<dbReference type="EMBL" id="JABEMA010000202">
    <property type="protein sequence ID" value="NNH23824.1"/>
    <property type="molecule type" value="Genomic_DNA"/>
</dbReference>
<reference evidence="2 3" key="1">
    <citation type="submission" date="2020-05" db="EMBL/GenBank/DDBJ databases">
        <title>MicrobeNet Type strains.</title>
        <authorList>
            <person name="Nicholson A.C."/>
        </authorList>
    </citation>
    <scope>NUCLEOTIDE SEQUENCE [LARGE SCALE GENOMIC DNA]</scope>
    <source>
        <strain evidence="2 3">JCM 14547</strain>
    </source>
</reference>
<feature type="region of interest" description="Disordered" evidence="1">
    <location>
        <begin position="36"/>
        <end position="61"/>
    </location>
</feature>
<keyword evidence="3" id="KW-1185">Reference proteome</keyword>
<dbReference type="AlphaFoldDB" id="A0A849BTQ2"/>
<gene>
    <name evidence="2" type="ORF">HLB09_12120</name>
</gene>
<evidence type="ECO:0000256" key="1">
    <source>
        <dbReference type="SAM" id="MobiDB-lite"/>
    </source>
</evidence>
<evidence type="ECO:0000313" key="3">
    <source>
        <dbReference type="Proteomes" id="UP000555552"/>
    </source>
</evidence>
<feature type="compositionally biased region" description="Basic residues" evidence="1">
    <location>
        <begin position="52"/>
        <end position="61"/>
    </location>
</feature>
<organism evidence="2 3">
    <name type="scientific">Pseudokineococcus marinus</name>
    <dbReference type="NCBI Taxonomy" id="351215"/>
    <lineage>
        <taxon>Bacteria</taxon>
        <taxon>Bacillati</taxon>
        <taxon>Actinomycetota</taxon>
        <taxon>Actinomycetes</taxon>
        <taxon>Kineosporiales</taxon>
        <taxon>Kineosporiaceae</taxon>
        <taxon>Pseudokineococcus</taxon>
    </lineage>
</organism>
<dbReference type="Proteomes" id="UP000555552">
    <property type="component" value="Unassembled WGS sequence"/>
</dbReference>
<accession>A0A849BTQ2</accession>